<dbReference type="GO" id="GO:0005634">
    <property type="term" value="C:nucleus"/>
    <property type="evidence" value="ECO:0007669"/>
    <property type="project" value="TreeGrafter"/>
</dbReference>
<dbReference type="InterPro" id="IPR023696">
    <property type="entry name" value="Ureohydrolase_dom_sf"/>
</dbReference>
<reference evidence="5" key="2">
    <citation type="submission" date="2023-06" db="EMBL/GenBank/DDBJ databases">
        <authorList>
            <consortium name="Lawrence Berkeley National Laboratory"/>
            <person name="Haridas S."/>
            <person name="Hensen N."/>
            <person name="Bonometti L."/>
            <person name="Westerberg I."/>
            <person name="Brannstrom I.O."/>
            <person name="Guillou S."/>
            <person name="Cros-Aarteil S."/>
            <person name="Calhoun S."/>
            <person name="Kuo A."/>
            <person name="Mondo S."/>
            <person name="Pangilinan J."/>
            <person name="Riley R."/>
            <person name="LaButti K."/>
            <person name="Andreopoulos B."/>
            <person name="Lipzen A."/>
            <person name="Chen C."/>
            <person name="Yanf M."/>
            <person name="Daum C."/>
            <person name="Ng V."/>
            <person name="Clum A."/>
            <person name="Steindorff A."/>
            <person name="Ohm R."/>
            <person name="Martin F."/>
            <person name="Silar P."/>
            <person name="Natvig D."/>
            <person name="Lalanne C."/>
            <person name="Gautier V."/>
            <person name="Ament-velasquez S.L."/>
            <person name="Kruys A."/>
            <person name="Hutchinson M.I."/>
            <person name="Powell A.J."/>
            <person name="Barry K."/>
            <person name="Miller A.N."/>
            <person name="Grigoriev I.V."/>
            <person name="Debuchy R."/>
            <person name="Gladieux P."/>
            <person name="Thoren M.H."/>
            <person name="Johannesson H."/>
        </authorList>
    </citation>
    <scope>NUCLEOTIDE SEQUENCE</scope>
    <source>
        <strain evidence="5">CBS 232.78</strain>
    </source>
</reference>
<dbReference type="GO" id="GO:0005829">
    <property type="term" value="C:cytosol"/>
    <property type="evidence" value="ECO:0007669"/>
    <property type="project" value="TreeGrafter"/>
</dbReference>
<evidence type="ECO:0000313" key="6">
    <source>
        <dbReference type="Proteomes" id="UP001285441"/>
    </source>
</evidence>
<dbReference type="EMBL" id="JAULSW010000002">
    <property type="protein sequence ID" value="KAK3389875.1"/>
    <property type="molecule type" value="Genomic_DNA"/>
</dbReference>
<protein>
    <recommendedName>
        <fullName evidence="7">Arginase</fullName>
    </recommendedName>
</protein>
<proteinExistence type="inferred from homology"/>
<dbReference type="Gene3D" id="3.40.800.10">
    <property type="entry name" value="Ureohydrolase domain"/>
    <property type="match status" value="1"/>
</dbReference>
<dbReference type="AlphaFoldDB" id="A0AAE0U434"/>
<dbReference type="Pfam" id="PF00491">
    <property type="entry name" value="Arginase"/>
    <property type="match status" value="1"/>
</dbReference>
<dbReference type="SUPFAM" id="SSF52768">
    <property type="entry name" value="Arginase/deacetylase"/>
    <property type="match status" value="1"/>
</dbReference>
<accession>A0AAE0U434</accession>
<dbReference type="PROSITE" id="PS51409">
    <property type="entry name" value="ARGINASE_2"/>
    <property type="match status" value="1"/>
</dbReference>
<dbReference type="InterPro" id="IPR006035">
    <property type="entry name" value="Ureohydrolase"/>
</dbReference>
<organism evidence="5 6">
    <name type="scientific">Podospora didyma</name>
    <dbReference type="NCBI Taxonomy" id="330526"/>
    <lineage>
        <taxon>Eukaryota</taxon>
        <taxon>Fungi</taxon>
        <taxon>Dikarya</taxon>
        <taxon>Ascomycota</taxon>
        <taxon>Pezizomycotina</taxon>
        <taxon>Sordariomycetes</taxon>
        <taxon>Sordariomycetidae</taxon>
        <taxon>Sordariales</taxon>
        <taxon>Podosporaceae</taxon>
        <taxon>Podospora</taxon>
    </lineage>
</organism>
<dbReference type="GO" id="GO:0004053">
    <property type="term" value="F:arginase activity"/>
    <property type="evidence" value="ECO:0007669"/>
    <property type="project" value="TreeGrafter"/>
</dbReference>
<keyword evidence="1" id="KW-0479">Metal-binding</keyword>
<keyword evidence="6" id="KW-1185">Reference proteome</keyword>
<comment type="similarity">
    <text evidence="4">Belongs to the arginase family.</text>
</comment>
<dbReference type="Proteomes" id="UP001285441">
    <property type="component" value="Unassembled WGS sequence"/>
</dbReference>
<dbReference type="GO" id="GO:0030145">
    <property type="term" value="F:manganese ion binding"/>
    <property type="evidence" value="ECO:0007669"/>
    <property type="project" value="TreeGrafter"/>
</dbReference>
<evidence type="ECO:0008006" key="7">
    <source>
        <dbReference type="Google" id="ProtNLM"/>
    </source>
</evidence>
<name>A0AAE0U434_9PEZI</name>
<keyword evidence="3" id="KW-0464">Manganese</keyword>
<gene>
    <name evidence="5" type="ORF">B0H63DRAFT_428435</name>
</gene>
<comment type="caution">
    <text evidence="5">The sequence shown here is derived from an EMBL/GenBank/DDBJ whole genome shotgun (WGS) entry which is preliminary data.</text>
</comment>
<evidence type="ECO:0000256" key="1">
    <source>
        <dbReference type="ARBA" id="ARBA00022723"/>
    </source>
</evidence>
<dbReference type="PRINTS" id="PR00116">
    <property type="entry name" value="ARGINASE"/>
</dbReference>
<dbReference type="PANTHER" id="PTHR43782">
    <property type="entry name" value="ARGINASE"/>
    <property type="match status" value="1"/>
</dbReference>
<evidence type="ECO:0000256" key="3">
    <source>
        <dbReference type="ARBA" id="ARBA00023211"/>
    </source>
</evidence>
<keyword evidence="2" id="KW-0378">Hydrolase</keyword>
<reference evidence="5" key="1">
    <citation type="journal article" date="2023" name="Mol. Phylogenet. Evol.">
        <title>Genome-scale phylogeny and comparative genomics of the fungal order Sordariales.</title>
        <authorList>
            <person name="Hensen N."/>
            <person name="Bonometti L."/>
            <person name="Westerberg I."/>
            <person name="Brannstrom I.O."/>
            <person name="Guillou S."/>
            <person name="Cros-Aarteil S."/>
            <person name="Calhoun S."/>
            <person name="Haridas S."/>
            <person name="Kuo A."/>
            <person name="Mondo S."/>
            <person name="Pangilinan J."/>
            <person name="Riley R."/>
            <person name="LaButti K."/>
            <person name="Andreopoulos B."/>
            <person name="Lipzen A."/>
            <person name="Chen C."/>
            <person name="Yan M."/>
            <person name="Daum C."/>
            <person name="Ng V."/>
            <person name="Clum A."/>
            <person name="Steindorff A."/>
            <person name="Ohm R.A."/>
            <person name="Martin F."/>
            <person name="Silar P."/>
            <person name="Natvig D.O."/>
            <person name="Lalanne C."/>
            <person name="Gautier V."/>
            <person name="Ament-Velasquez S.L."/>
            <person name="Kruys A."/>
            <person name="Hutchinson M.I."/>
            <person name="Powell A.J."/>
            <person name="Barry K."/>
            <person name="Miller A.N."/>
            <person name="Grigoriev I.V."/>
            <person name="Debuchy R."/>
            <person name="Gladieux P."/>
            <person name="Hiltunen Thoren M."/>
            <person name="Johannesson H."/>
        </authorList>
    </citation>
    <scope>NUCLEOTIDE SEQUENCE</scope>
    <source>
        <strain evidence="5">CBS 232.78</strain>
    </source>
</reference>
<dbReference type="CDD" id="cd09999">
    <property type="entry name" value="Arginase-like_1"/>
    <property type="match status" value="1"/>
</dbReference>
<sequence>MDAPLTSIDLIFAPYHVGNVEIGPGKGPDFLRRHSLIPTLAKLGVPVKESAVVPLPDTIEGDISRSFEIMSRISVMVADARYRGSFPIVLAGNCMATVGVYYGLNKAFDLTGEIVDLGCVWFDAHDDFNTPDTITSGYLDSMAIAMLGGRCFNGMLKGIGIPRPMNLQKKVVGVGMRDMTPLERSRLQQANIDAVWGGSSNAPASGNTKKDAINYGDKLGRLLVEKKLGNTMVHLDLDCLDISLGRANKFAAPGGLLPKDLEACLQSCCFQTMPVSLTVASLDPKCEGADKIAEIAVDAICSFVDGLITNGVVVKPLPSIETD</sequence>
<evidence type="ECO:0000256" key="2">
    <source>
        <dbReference type="ARBA" id="ARBA00022801"/>
    </source>
</evidence>
<evidence type="ECO:0000256" key="4">
    <source>
        <dbReference type="PROSITE-ProRule" id="PRU00742"/>
    </source>
</evidence>
<dbReference type="PANTHER" id="PTHR43782:SF3">
    <property type="entry name" value="ARGINASE"/>
    <property type="match status" value="1"/>
</dbReference>
<evidence type="ECO:0000313" key="5">
    <source>
        <dbReference type="EMBL" id="KAK3389875.1"/>
    </source>
</evidence>